<sequence>MYNSGCSVWGGGVVNGHIFDEIISLENLFSAWSEFSRGKRKKLDVQLFEFALEDNLILLHQQLKNKNYQVSPYKSFYISDPKLRHIHKASVKDRLVFQAVYRVIAPILERQFIYDSYSSRLGKGTHSAVNRLERFLIKTSRNCSRPAYVLKLDIRKFFDSIDHRILATLLCDNVMVRGQDTQWLLKEIIESYWISNQVGNDKTNGAWMHPITVGLPLGNVTSQLFANIYLHQLDFFIKHKLKIKHYIRYCDDFVIIENRRDSFSEYIKVIEQFLNENLKLVLHQRKTIIRKYSQGVDFLGYVLRPHHRTLRTKTKRRLLRKINSKNYFSYCGVLSHCSSYKLKQNLSANG</sequence>
<evidence type="ECO:0000313" key="2">
    <source>
        <dbReference type="EMBL" id="PIR88037.1"/>
    </source>
</evidence>
<dbReference type="PROSITE" id="PS50878">
    <property type="entry name" value="RT_POL"/>
    <property type="match status" value="1"/>
</dbReference>
<gene>
    <name evidence="2" type="ORF">COU10_01340</name>
</gene>
<dbReference type="AlphaFoldDB" id="A0A2H0UNN9"/>
<dbReference type="CDD" id="cd01651">
    <property type="entry name" value="RT_G2_intron"/>
    <property type="match status" value="1"/>
</dbReference>
<dbReference type="PANTHER" id="PTHR34047">
    <property type="entry name" value="NUCLEAR INTRON MATURASE 1, MITOCHONDRIAL-RELATED"/>
    <property type="match status" value="1"/>
</dbReference>
<name>A0A2H0UNN9_9BACT</name>
<dbReference type="EMBL" id="PFBC01000020">
    <property type="protein sequence ID" value="PIR88037.1"/>
    <property type="molecule type" value="Genomic_DNA"/>
</dbReference>
<evidence type="ECO:0000259" key="1">
    <source>
        <dbReference type="PROSITE" id="PS50878"/>
    </source>
</evidence>
<protein>
    <recommendedName>
        <fullName evidence="1">Reverse transcriptase domain-containing protein</fullName>
    </recommendedName>
</protein>
<dbReference type="Proteomes" id="UP000230903">
    <property type="component" value="Unassembled WGS sequence"/>
</dbReference>
<comment type="caution">
    <text evidence="2">The sequence shown here is derived from an EMBL/GenBank/DDBJ whole genome shotgun (WGS) entry which is preliminary data.</text>
</comment>
<dbReference type="Pfam" id="PF00078">
    <property type="entry name" value="RVT_1"/>
    <property type="match status" value="1"/>
</dbReference>
<feature type="domain" description="Reverse transcriptase" evidence="1">
    <location>
        <begin position="67"/>
        <end position="303"/>
    </location>
</feature>
<organism evidence="2 3">
    <name type="scientific">Candidatus Harrisonbacteria bacterium CG10_big_fil_rev_8_21_14_0_10_45_28</name>
    <dbReference type="NCBI Taxonomy" id="1974586"/>
    <lineage>
        <taxon>Bacteria</taxon>
        <taxon>Candidatus Harrisoniibacteriota</taxon>
    </lineage>
</organism>
<reference evidence="3" key="1">
    <citation type="submission" date="2017-09" db="EMBL/GenBank/DDBJ databases">
        <title>Depth-based differentiation of microbial function through sediment-hosted aquifers and enrichment of novel symbionts in the deep terrestrial subsurface.</title>
        <authorList>
            <person name="Probst A.J."/>
            <person name="Ladd B."/>
            <person name="Jarett J.K."/>
            <person name="Geller-Mcgrath D.E."/>
            <person name="Sieber C.M.K."/>
            <person name="Emerson J.B."/>
            <person name="Anantharaman K."/>
            <person name="Thomas B.C."/>
            <person name="Malmstrom R."/>
            <person name="Stieglmeier M."/>
            <person name="Klingl A."/>
            <person name="Woyke T."/>
            <person name="Ryan C.M."/>
            <person name="Banfield J.F."/>
        </authorList>
    </citation>
    <scope>NUCLEOTIDE SEQUENCE [LARGE SCALE GENOMIC DNA]</scope>
</reference>
<dbReference type="InterPro" id="IPR000477">
    <property type="entry name" value="RT_dom"/>
</dbReference>
<dbReference type="InterPro" id="IPR051083">
    <property type="entry name" value="GrpII_Intron_Splice-Mob/Def"/>
</dbReference>
<dbReference type="SUPFAM" id="SSF56672">
    <property type="entry name" value="DNA/RNA polymerases"/>
    <property type="match status" value="1"/>
</dbReference>
<proteinExistence type="predicted"/>
<dbReference type="PANTHER" id="PTHR34047:SF8">
    <property type="entry name" value="PROTEIN YKFC"/>
    <property type="match status" value="1"/>
</dbReference>
<dbReference type="InterPro" id="IPR043502">
    <property type="entry name" value="DNA/RNA_pol_sf"/>
</dbReference>
<accession>A0A2H0UNN9</accession>
<evidence type="ECO:0000313" key="3">
    <source>
        <dbReference type="Proteomes" id="UP000230903"/>
    </source>
</evidence>